<protein>
    <submittedName>
        <fullName evidence="9">Permease</fullName>
    </submittedName>
</protein>
<dbReference type="Pfam" id="PF01594">
    <property type="entry name" value="AI-2E_transport"/>
    <property type="match status" value="1"/>
</dbReference>
<evidence type="ECO:0000256" key="1">
    <source>
        <dbReference type="ARBA" id="ARBA00004651"/>
    </source>
</evidence>
<keyword evidence="6 8" id="KW-1133">Transmembrane helix</keyword>
<evidence type="ECO:0000256" key="3">
    <source>
        <dbReference type="ARBA" id="ARBA00022448"/>
    </source>
</evidence>
<dbReference type="STRING" id="1492898.SY85_16620"/>
<dbReference type="RefSeq" id="WP_066406009.1">
    <property type="nucleotide sequence ID" value="NZ_CP011390.1"/>
</dbReference>
<evidence type="ECO:0000313" key="10">
    <source>
        <dbReference type="Proteomes" id="UP000077177"/>
    </source>
</evidence>
<evidence type="ECO:0000256" key="6">
    <source>
        <dbReference type="ARBA" id="ARBA00022989"/>
    </source>
</evidence>
<comment type="subcellular location">
    <subcellularLocation>
        <location evidence="1">Cell membrane</location>
        <topology evidence="1">Multi-pass membrane protein</topology>
    </subcellularLocation>
</comment>
<feature type="transmembrane region" description="Helical" evidence="8">
    <location>
        <begin position="31"/>
        <end position="49"/>
    </location>
</feature>
<evidence type="ECO:0000256" key="8">
    <source>
        <dbReference type="SAM" id="Phobius"/>
    </source>
</evidence>
<feature type="transmembrane region" description="Helical" evidence="8">
    <location>
        <begin position="197"/>
        <end position="219"/>
    </location>
</feature>
<gene>
    <name evidence="9" type="ORF">SY85_16620</name>
</gene>
<dbReference type="PANTHER" id="PTHR21716">
    <property type="entry name" value="TRANSMEMBRANE PROTEIN"/>
    <property type="match status" value="1"/>
</dbReference>
<evidence type="ECO:0000313" key="9">
    <source>
        <dbReference type="EMBL" id="ANE51873.1"/>
    </source>
</evidence>
<feature type="transmembrane region" description="Helical" evidence="8">
    <location>
        <begin position="61"/>
        <end position="81"/>
    </location>
</feature>
<feature type="transmembrane region" description="Helical" evidence="8">
    <location>
        <begin position="264"/>
        <end position="286"/>
    </location>
</feature>
<name>A0A172TYL4_9BACT</name>
<evidence type="ECO:0000256" key="4">
    <source>
        <dbReference type="ARBA" id="ARBA00022475"/>
    </source>
</evidence>
<keyword evidence="5 8" id="KW-0812">Transmembrane</keyword>
<dbReference type="PATRIC" id="fig|1492898.3.peg.3617"/>
<feature type="transmembrane region" description="Helical" evidence="8">
    <location>
        <begin position="7"/>
        <end position="25"/>
    </location>
</feature>
<dbReference type="Proteomes" id="UP000077177">
    <property type="component" value="Chromosome"/>
</dbReference>
<feature type="transmembrane region" description="Helical" evidence="8">
    <location>
        <begin position="225"/>
        <end position="252"/>
    </location>
</feature>
<dbReference type="GO" id="GO:0005886">
    <property type="term" value="C:plasma membrane"/>
    <property type="evidence" value="ECO:0007669"/>
    <property type="project" value="UniProtKB-SubCell"/>
</dbReference>
<dbReference type="AlphaFoldDB" id="A0A172TYL4"/>
<reference evidence="9 10" key="2">
    <citation type="journal article" date="2016" name="Int. J. Syst. Evol. Microbiol.">
        <title>Flavisolibacter tropicus sp. nov., isolated from tropical soil.</title>
        <authorList>
            <person name="Lee J.J."/>
            <person name="Kang M.S."/>
            <person name="Kim G.S."/>
            <person name="Lee C.S."/>
            <person name="Lim S."/>
            <person name="Lee J."/>
            <person name="Roh S.H."/>
            <person name="Kang H."/>
            <person name="Ha J.M."/>
            <person name="Bae S."/>
            <person name="Jung H.Y."/>
            <person name="Kim M.K."/>
        </authorList>
    </citation>
    <scope>NUCLEOTIDE SEQUENCE [LARGE SCALE GENOMIC DNA]</scope>
    <source>
        <strain evidence="9 10">LCS9</strain>
    </source>
</reference>
<sequence>MQTKHPFYIRSTIILLGLVLLVYVLASLREILIPLAFALLLSVLLNPLVNRFEKQKFPKVVAIIISLLLAIVFMVGLIYFLSSQLTGFSNELPVLKQKSVDLFISAQQMATNKLGLSSAKQQQLLHEAENGLQAFLGHSLTTVVGSLTLIFLVPVYSFLFLYYKNLLLNFLYEVFAEKNAGEVSIVLQQTKTAVQSYMVGLLIEGIIVATLNAIALLILGVKYAVLLGVIGAILNVLPYIGGIIAIALPVLMATITKNGYHTQLGIIIAYLIIQFIDNHFLIPWIVSSKVKINALISIVGVLLAGALWGISGMFLSIPFIGILKIVFDRIDELKPWGKLLGDEVPTRLEGSMWAKARRKALTMVQYKRGTHS</sequence>
<reference evidence="10" key="1">
    <citation type="submission" date="2015-01" db="EMBL/GenBank/DDBJ databases">
        <title>Flavisolibacter sp./LCS9/ whole genome sequencing.</title>
        <authorList>
            <person name="Kim M.K."/>
            <person name="Srinivasan S."/>
            <person name="Lee J.-J."/>
        </authorList>
    </citation>
    <scope>NUCLEOTIDE SEQUENCE [LARGE SCALE GENOMIC DNA]</scope>
    <source>
        <strain evidence="10">LCS9</strain>
    </source>
</reference>
<keyword evidence="10" id="KW-1185">Reference proteome</keyword>
<evidence type="ECO:0000256" key="2">
    <source>
        <dbReference type="ARBA" id="ARBA00009773"/>
    </source>
</evidence>
<dbReference type="PANTHER" id="PTHR21716:SF53">
    <property type="entry name" value="PERMEASE PERM-RELATED"/>
    <property type="match status" value="1"/>
</dbReference>
<evidence type="ECO:0000256" key="5">
    <source>
        <dbReference type="ARBA" id="ARBA00022692"/>
    </source>
</evidence>
<dbReference type="InterPro" id="IPR002549">
    <property type="entry name" value="AI-2E-like"/>
</dbReference>
<feature type="transmembrane region" description="Helical" evidence="8">
    <location>
        <begin position="143"/>
        <end position="163"/>
    </location>
</feature>
<keyword evidence="3" id="KW-0813">Transport</keyword>
<accession>A0A172TYL4</accession>
<dbReference type="KEGG" id="fla:SY85_16620"/>
<comment type="similarity">
    <text evidence="2">Belongs to the autoinducer-2 exporter (AI-2E) (TC 2.A.86) family.</text>
</comment>
<dbReference type="OrthoDB" id="9793390at2"/>
<feature type="transmembrane region" description="Helical" evidence="8">
    <location>
        <begin position="292"/>
        <end position="320"/>
    </location>
</feature>
<proteinExistence type="inferred from homology"/>
<organism evidence="9 10">
    <name type="scientific">Flavisolibacter tropicus</name>
    <dbReference type="NCBI Taxonomy" id="1492898"/>
    <lineage>
        <taxon>Bacteria</taxon>
        <taxon>Pseudomonadati</taxon>
        <taxon>Bacteroidota</taxon>
        <taxon>Chitinophagia</taxon>
        <taxon>Chitinophagales</taxon>
        <taxon>Chitinophagaceae</taxon>
        <taxon>Flavisolibacter</taxon>
    </lineage>
</organism>
<dbReference type="EMBL" id="CP011390">
    <property type="protein sequence ID" value="ANE51873.1"/>
    <property type="molecule type" value="Genomic_DNA"/>
</dbReference>
<evidence type="ECO:0000256" key="7">
    <source>
        <dbReference type="ARBA" id="ARBA00023136"/>
    </source>
</evidence>
<keyword evidence="7 8" id="KW-0472">Membrane</keyword>
<keyword evidence="4" id="KW-1003">Cell membrane</keyword>